<dbReference type="RefSeq" id="WP_267219375.1">
    <property type="nucleotide sequence ID" value="NZ_JAPCWC010000004.1"/>
</dbReference>
<keyword evidence="3" id="KW-1185">Reference proteome</keyword>
<evidence type="ECO:0000313" key="3">
    <source>
        <dbReference type="Proteomes" id="UP001589858"/>
    </source>
</evidence>
<protein>
    <submittedName>
        <fullName evidence="2">Uncharacterized protein</fullName>
    </submittedName>
</protein>
<dbReference type="Proteomes" id="UP001589858">
    <property type="component" value="Unassembled WGS sequence"/>
</dbReference>
<feature type="region of interest" description="Disordered" evidence="1">
    <location>
        <begin position="15"/>
        <end position="41"/>
    </location>
</feature>
<name>A0ABV6S926_9SPHN</name>
<evidence type="ECO:0000256" key="1">
    <source>
        <dbReference type="SAM" id="MobiDB-lite"/>
    </source>
</evidence>
<gene>
    <name evidence="2" type="ORF">ACFFF8_08240</name>
</gene>
<reference evidence="2 3" key="1">
    <citation type="submission" date="2024-09" db="EMBL/GenBank/DDBJ databases">
        <authorList>
            <person name="Sun Q."/>
            <person name="Mori K."/>
        </authorList>
    </citation>
    <scope>NUCLEOTIDE SEQUENCE [LARGE SCALE GENOMIC DNA]</scope>
    <source>
        <strain evidence="2 3">CICC 11035S</strain>
    </source>
</reference>
<organism evidence="2 3">
    <name type="scientific">Novosphingobium clariflavum</name>
    <dbReference type="NCBI Taxonomy" id="2029884"/>
    <lineage>
        <taxon>Bacteria</taxon>
        <taxon>Pseudomonadati</taxon>
        <taxon>Pseudomonadota</taxon>
        <taxon>Alphaproteobacteria</taxon>
        <taxon>Sphingomonadales</taxon>
        <taxon>Sphingomonadaceae</taxon>
        <taxon>Novosphingobium</taxon>
    </lineage>
</organism>
<dbReference type="EMBL" id="JBHLTM010000027">
    <property type="protein sequence ID" value="MFC0684583.1"/>
    <property type="molecule type" value="Genomic_DNA"/>
</dbReference>
<accession>A0ABV6S926</accession>
<sequence length="61" mass="7080">MEYVDISRLPDAALGHFGQTPKGRPNGFHLEPKLPWTGNQPARRKLRPDLFAIWAPRWCRL</sequence>
<comment type="caution">
    <text evidence="2">The sequence shown here is derived from an EMBL/GenBank/DDBJ whole genome shotgun (WGS) entry which is preliminary data.</text>
</comment>
<proteinExistence type="predicted"/>
<evidence type="ECO:0000313" key="2">
    <source>
        <dbReference type="EMBL" id="MFC0684583.1"/>
    </source>
</evidence>